<gene>
    <name evidence="1" type="ORF">VN24_02935</name>
</gene>
<keyword evidence="2" id="KW-1185">Reference proteome</keyword>
<dbReference type="AlphaFoldDB" id="A0A0D5NFU2"/>
<accession>A0A0D5NFU2</accession>
<proteinExistence type="predicted"/>
<protein>
    <submittedName>
        <fullName evidence="1">Uncharacterized protein</fullName>
    </submittedName>
</protein>
<dbReference type="EMBL" id="CP011058">
    <property type="protein sequence ID" value="AJY73778.1"/>
    <property type="molecule type" value="Genomic_DNA"/>
</dbReference>
<dbReference type="Proteomes" id="UP000032633">
    <property type="component" value="Chromosome"/>
</dbReference>
<dbReference type="Gene3D" id="3.40.50.10850">
    <property type="entry name" value="Ntrc-like two-domain protein"/>
    <property type="match status" value="1"/>
</dbReference>
<dbReference type="STRING" id="1126833.VN24_02935"/>
<evidence type="ECO:0000313" key="2">
    <source>
        <dbReference type="Proteomes" id="UP000032633"/>
    </source>
</evidence>
<dbReference type="RefSeq" id="WP_045669213.1">
    <property type="nucleotide sequence ID" value="NZ_CP011058.1"/>
</dbReference>
<reference evidence="2" key="2">
    <citation type="submission" date="2015-03" db="EMBL/GenBank/DDBJ databases">
        <title>Genome sequence of Paenibacillus beijingensis strain DSM 24997T.</title>
        <authorList>
            <person name="Kwak Y."/>
            <person name="Shin J.-H."/>
        </authorList>
    </citation>
    <scope>NUCLEOTIDE SEQUENCE [LARGE SCALE GENOMIC DNA]</scope>
    <source>
        <strain evidence="2">DSM 24997</strain>
    </source>
</reference>
<sequence length="83" mass="9260">MRKLDLILAVKEAEYARRLADYVRDHALGESWRVTAFTNPQALRQYFKGGYPADLVAAGPEMLADIGDCRLDAPVAPPRFRPG</sequence>
<reference evidence="1 2" key="1">
    <citation type="journal article" date="2015" name="J. Biotechnol.">
        <title>Complete genome sequence of Paenibacillus beijingensis 7188(T) (=DSM 24997(T)), a novel rhizobacterium from jujube garden soil.</title>
        <authorList>
            <person name="Kwak Y."/>
            <person name="Shin J.H."/>
        </authorList>
    </citation>
    <scope>NUCLEOTIDE SEQUENCE [LARGE SCALE GENOMIC DNA]</scope>
    <source>
        <strain evidence="1 2">DSM 24997</strain>
    </source>
</reference>
<dbReference type="HOGENOM" id="CLU_2539355_0_0_9"/>
<evidence type="ECO:0000313" key="1">
    <source>
        <dbReference type="EMBL" id="AJY73778.1"/>
    </source>
</evidence>
<name>A0A0D5NFU2_9BACL</name>
<dbReference type="OrthoDB" id="3035369at2"/>
<dbReference type="KEGG" id="pbj:VN24_02935"/>
<organism evidence="1 2">
    <name type="scientific">Paenibacillus beijingensis</name>
    <dbReference type="NCBI Taxonomy" id="1126833"/>
    <lineage>
        <taxon>Bacteria</taxon>
        <taxon>Bacillati</taxon>
        <taxon>Bacillota</taxon>
        <taxon>Bacilli</taxon>
        <taxon>Bacillales</taxon>
        <taxon>Paenibacillaceae</taxon>
        <taxon>Paenibacillus</taxon>
    </lineage>
</organism>
<dbReference type="PATRIC" id="fig|1126833.4.peg.650"/>